<feature type="region of interest" description="Disordered" evidence="1">
    <location>
        <begin position="1"/>
        <end position="40"/>
    </location>
</feature>
<feature type="compositionally biased region" description="Pro residues" evidence="1">
    <location>
        <begin position="363"/>
        <end position="381"/>
    </location>
</feature>
<name>A0AAD8H1C8_9APIA</name>
<dbReference type="PANTHER" id="PTHR33223">
    <property type="entry name" value="CCHC-TYPE DOMAIN-CONTAINING PROTEIN"/>
    <property type="match status" value="1"/>
</dbReference>
<evidence type="ECO:0000259" key="2">
    <source>
        <dbReference type="Pfam" id="PF03732"/>
    </source>
</evidence>
<feature type="compositionally biased region" description="Basic residues" evidence="1">
    <location>
        <begin position="86"/>
        <end position="102"/>
    </location>
</feature>
<feature type="compositionally biased region" description="Basic and acidic residues" evidence="1">
    <location>
        <begin position="155"/>
        <end position="194"/>
    </location>
</feature>
<organism evidence="3 4">
    <name type="scientific">Heracleum sosnowskyi</name>
    <dbReference type="NCBI Taxonomy" id="360622"/>
    <lineage>
        <taxon>Eukaryota</taxon>
        <taxon>Viridiplantae</taxon>
        <taxon>Streptophyta</taxon>
        <taxon>Embryophyta</taxon>
        <taxon>Tracheophyta</taxon>
        <taxon>Spermatophyta</taxon>
        <taxon>Magnoliopsida</taxon>
        <taxon>eudicotyledons</taxon>
        <taxon>Gunneridae</taxon>
        <taxon>Pentapetalae</taxon>
        <taxon>asterids</taxon>
        <taxon>campanulids</taxon>
        <taxon>Apiales</taxon>
        <taxon>Apiaceae</taxon>
        <taxon>Apioideae</taxon>
        <taxon>apioid superclade</taxon>
        <taxon>Tordylieae</taxon>
        <taxon>Tordyliinae</taxon>
        <taxon>Heracleum</taxon>
    </lineage>
</organism>
<evidence type="ECO:0000313" key="4">
    <source>
        <dbReference type="Proteomes" id="UP001237642"/>
    </source>
</evidence>
<gene>
    <name evidence="3" type="ORF">POM88_051139</name>
</gene>
<evidence type="ECO:0000313" key="3">
    <source>
        <dbReference type="EMBL" id="KAK1357883.1"/>
    </source>
</evidence>
<comment type="caution">
    <text evidence="3">The sequence shown here is derived from an EMBL/GenBank/DDBJ whole genome shotgun (WGS) entry which is preliminary data.</text>
</comment>
<reference evidence="3" key="2">
    <citation type="submission" date="2023-05" db="EMBL/GenBank/DDBJ databases">
        <authorList>
            <person name="Schelkunov M.I."/>
        </authorList>
    </citation>
    <scope>NUCLEOTIDE SEQUENCE</scope>
    <source>
        <strain evidence="3">Hsosn_3</strain>
        <tissue evidence="3">Leaf</tissue>
    </source>
</reference>
<evidence type="ECO:0000256" key="1">
    <source>
        <dbReference type="SAM" id="MobiDB-lite"/>
    </source>
</evidence>
<dbReference type="Pfam" id="PF03732">
    <property type="entry name" value="Retrotrans_gag"/>
    <property type="match status" value="1"/>
</dbReference>
<accession>A0AAD8H1C8</accession>
<feature type="domain" description="Retrotransposon gag" evidence="2">
    <location>
        <begin position="476"/>
        <end position="565"/>
    </location>
</feature>
<sequence length="595" mass="68119">MSHNRNERPMDEVGSDDSEESNDARHEEYVPQSVPNPAYGTSIVGGQPLVLISNSDLMEQLYRMGDALNGFEARLDMVERSEVRGRVRRQPHNHHRTGRGTTRHGSDRPHAGRFQNVTPRRLEYQEDGVPIVELPDDETDIQDRPRRERRPSPHPHWDREVRREQPLDPQREPPVDRSRPHGQEHTRSRDDSRRNLGVQPSDPQREPPVDRSRPHGHEEAPLRDNVRSDQGERSRDSQRVPPDLRLRLRDHERAPQVERSARRRDTELDYRSMGIDRRNRYDAPYRGGPSGGRDPHITHVSSQSRSGGRQEEPRTRLHSQEERTRLHSQEERTRPHSHEGRTRPPSPNPRLQETPAAQGETRPPQPPPQPPPTVHTQPPPTDNTQTNVQTIPGVGSFNVDDLKKLLTHLEGGRVTSTTQAPSPFSTAVREAQLPAGYRNTTNDLCFHGNADPVEFLGRFNIEMDVYQVPDLARCRLLVATFRESAQQWFQKLGPGVITSWEVMKTLFLTKFQATVKYAPPVTTLANIKQKEGESLQSYFKRFNAESTMVRGATDESLKSFLIAGLISGNTFKGRTLQLWQTSFLRRNTSRSWNNL</sequence>
<dbReference type="InterPro" id="IPR005162">
    <property type="entry name" value="Retrotrans_gag_dom"/>
</dbReference>
<protein>
    <recommendedName>
        <fullName evidence="2">Retrotransposon gag domain-containing protein</fullName>
    </recommendedName>
</protein>
<dbReference type="AlphaFoldDB" id="A0AAD8H1C8"/>
<reference evidence="3" key="1">
    <citation type="submission" date="2023-02" db="EMBL/GenBank/DDBJ databases">
        <title>Genome of toxic invasive species Heracleum sosnowskyi carries increased number of genes despite the absence of recent whole-genome duplications.</title>
        <authorList>
            <person name="Schelkunov M."/>
            <person name="Shtratnikova V."/>
            <person name="Makarenko M."/>
            <person name="Klepikova A."/>
            <person name="Omelchenko D."/>
            <person name="Novikova G."/>
            <person name="Obukhova E."/>
            <person name="Bogdanov V."/>
            <person name="Penin A."/>
            <person name="Logacheva M."/>
        </authorList>
    </citation>
    <scope>NUCLEOTIDE SEQUENCE</scope>
    <source>
        <strain evidence="3">Hsosn_3</strain>
        <tissue evidence="3">Leaf</tissue>
    </source>
</reference>
<feature type="compositionally biased region" description="Basic and acidic residues" evidence="1">
    <location>
        <begin position="1"/>
        <end position="11"/>
    </location>
</feature>
<dbReference type="EMBL" id="JAUIZM010000011">
    <property type="protein sequence ID" value="KAK1357883.1"/>
    <property type="molecule type" value="Genomic_DNA"/>
</dbReference>
<dbReference type="PANTHER" id="PTHR33223:SF10">
    <property type="entry name" value="AMINOTRANSFERASE-LIKE PLANT MOBILE DOMAIN-CONTAINING PROTEIN"/>
    <property type="match status" value="1"/>
</dbReference>
<feature type="region of interest" description="Disordered" evidence="1">
    <location>
        <begin position="85"/>
        <end position="395"/>
    </location>
</feature>
<dbReference type="Proteomes" id="UP001237642">
    <property type="component" value="Unassembled WGS sequence"/>
</dbReference>
<feature type="compositionally biased region" description="Basic and acidic residues" evidence="1">
    <location>
        <begin position="203"/>
        <end position="283"/>
    </location>
</feature>
<proteinExistence type="predicted"/>
<keyword evidence="4" id="KW-1185">Reference proteome</keyword>
<feature type="compositionally biased region" description="Basic and acidic residues" evidence="1">
    <location>
        <begin position="308"/>
        <end position="342"/>
    </location>
</feature>